<sequence length="144" mass="16038">MVETTIENYVVVGLATCFIKQEGKLTAVKIAEPVPSAAFEAILKGIPTSYEIVVATTTDALNLENSPLPEVFPADAQWCDDFMERLQATVRSYQSRPAATTHLPLGEVKTDLNYSTERKRMLNSDRIITPEDNVKQHAYTHQVL</sequence>
<comment type="caution">
    <text evidence="1">The sequence shown here is derived from an EMBL/GenBank/DDBJ whole genome shotgun (WGS) entry which is preliminary data.</text>
</comment>
<dbReference type="RefSeq" id="WP_161825765.1">
    <property type="nucleotide sequence ID" value="NZ_WVIC01000024.1"/>
</dbReference>
<dbReference type="AlphaFoldDB" id="A0A8K2A8N4"/>
<evidence type="ECO:0000313" key="1">
    <source>
        <dbReference type="EMBL" id="NCJ07285.1"/>
    </source>
</evidence>
<gene>
    <name evidence="1" type="ORF">GS597_12365</name>
</gene>
<keyword evidence="2" id="KW-1185">Reference proteome</keyword>
<dbReference type="EMBL" id="WVIC01000024">
    <property type="protein sequence ID" value="NCJ07285.1"/>
    <property type="molecule type" value="Genomic_DNA"/>
</dbReference>
<protein>
    <submittedName>
        <fullName evidence="1">Uncharacterized protein</fullName>
    </submittedName>
</protein>
<dbReference type="Proteomes" id="UP000607397">
    <property type="component" value="Unassembled WGS sequence"/>
</dbReference>
<name>A0A8K2A8N4_9CYAN</name>
<organism evidence="1 2">
    <name type="scientific">Petrachloros mirabilis ULC683</name>
    <dbReference type="NCBI Taxonomy" id="2781853"/>
    <lineage>
        <taxon>Bacteria</taxon>
        <taxon>Bacillati</taxon>
        <taxon>Cyanobacteriota</taxon>
        <taxon>Cyanophyceae</taxon>
        <taxon>Synechococcales</taxon>
        <taxon>Petrachlorosaceae</taxon>
        <taxon>Petrachloros</taxon>
        <taxon>Petrachloros mirabilis</taxon>
    </lineage>
</organism>
<accession>A0A8K2A8N4</accession>
<evidence type="ECO:0000313" key="2">
    <source>
        <dbReference type="Proteomes" id="UP000607397"/>
    </source>
</evidence>
<proteinExistence type="predicted"/>
<reference evidence="1" key="1">
    <citation type="submission" date="2019-12" db="EMBL/GenBank/DDBJ databases">
        <title>High-Quality draft genome sequences of three cyanobacteria isolated from the limestone walls of the Old Cathedral of Coimbra.</title>
        <authorList>
            <person name="Tiago I."/>
            <person name="Soares F."/>
            <person name="Portugal A."/>
        </authorList>
    </citation>
    <scope>NUCLEOTIDE SEQUENCE [LARGE SCALE GENOMIC DNA]</scope>
    <source>
        <strain evidence="1">C</strain>
    </source>
</reference>